<evidence type="ECO:0000256" key="8">
    <source>
        <dbReference type="HAMAP-Rule" id="MF_00072"/>
    </source>
</evidence>
<evidence type="ECO:0000259" key="9">
    <source>
        <dbReference type="PROSITE" id="PS51722"/>
    </source>
</evidence>
<dbReference type="Pfam" id="PF22042">
    <property type="entry name" value="EF-G_D2"/>
    <property type="match status" value="1"/>
</dbReference>
<keyword evidence="6 8" id="KW-0342">GTP-binding</keyword>
<feature type="binding site" evidence="8">
    <location>
        <begin position="58"/>
        <end position="65"/>
    </location>
    <ligand>
        <name>GTP</name>
        <dbReference type="ChEBI" id="CHEBI:37565"/>
    </ligand>
</feature>
<dbReference type="Pfam" id="PF16658">
    <property type="entry name" value="RF3_C"/>
    <property type="match status" value="1"/>
</dbReference>
<evidence type="ECO:0000256" key="2">
    <source>
        <dbReference type="ARBA" id="ARBA00009978"/>
    </source>
</evidence>
<dbReference type="PANTHER" id="PTHR43556:SF2">
    <property type="entry name" value="PEPTIDE CHAIN RELEASE FACTOR RF3"/>
    <property type="match status" value="1"/>
</dbReference>
<evidence type="ECO:0000256" key="4">
    <source>
        <dbReference type="ARBA" id="ARBA00022741"/>
    </source>
</evidence>
<gene>
    <name evidence="8" type="primary">prfC</name>
    <name evidence="10" type="ORF">LY08_01876</name>
</gene>
<dbReference type="InterPro" id="IPR032090">
    <property type="entry name" value="RF3_C"/>
</dbReference>
<evidence type="ECO:0000256" key="3">
    <source>
        <dbReference type="ARBA" id="ARBA00022490"/>
    </source>
</evidence>
<dbReference type="NCBIfam" id="TIGR00503">
    <property type="entry name" value="prfC"/>
    <property type="match status" value="1"/>
</dbReference>
<dbReference type="InterPro" id="IPR031157">
    <property type="entry name" value="G_TR_CS"/>
</dbReference>
<keyword evidence="4 8" id="KW-0547">Nucleotide-binding</keyword>
<feature type="domain" description="Tr-type G" evidence="9">
    <location>
        <begin position="49"/>
        <end position="318"/>
    </location>
</feature>
<dbReference type="GO" id="GO:0016150">
    <property type="term" value="F:translation release factor activity, codon nonspecific"/>
    <property type="evidence" value="ECO:0007669"/>
    <property type="project" value="TreeGrafter"/>
</dbReference>
<dbReference type="PROSITE" id="PS51722">
    <property type="entry name" value="G_TR_2"/>
    <property type="match status" value="1"/>
</dbReference>
<keyword evidence="11" id="KW-1185">Reference proteome</keyword>
<dbReference type="AlphaFoldDB" id="A0A327RCR5"/>
<dbReference type="Pfam" id="PF00009">
    <property type="entry name" value="GTP_EFTU"/>
    <property type="match status" value="1"/>
</dbReference>
<dbReference type="FunFam" id="3.30.70.3280:FF:000001">
    <property type="entry name" value="Peptide chain release factor 3"/>
    <property type="match status" value="1"/>
</dbReference>
<dbReference type="SUPFAM" id="SSF52540">
    <property type="entry name" value="P-loop containing nucleoside triphosphate hydrolases"/>
    <property type="match status" value="1"/>
</dbReference>
<dbReference type="InterPro" id="IPR009000">
    <property type="entry name" value="Transl_B-barrel_sf"/>
</dbReference>
<dbReference type="GO" id="GO:0005525">
    <property type="term" value="F:GTP binding"/>
    <property type="evidence" value="ECO:0007669"/>
    <property type="project" value="UniProtKB-UniRule"/>
</dbReference>
<comment type="caution">
    <text evidence="10">The sequence shown here is derived from an EMBL/GenBank/DDBJ whole genome shotgun (WGS) entry which is preliminary data.</text>
</comment>
<dbReference type="PANTHER" id="PTHR43556">
    <property type="entry name" value="PEPTIDE CHAIN RELEASE FACTOR RF3"/>
    <property type="match status" value="1"/>
</dbReference>
<dbReference type="Gene3D" id="3.40.50.300">
    <property type="entry name" value="P-loop containing nucleotide triphosphate hydrolases"/>
    <property type="match status" value="2"/>
</dbReference>
<dbReference type="FunFam" id="3.40.50.300:FF:000542">
    <property type="entry name" value="Peptide chain release factor 3"/>
    <property type="match status" value="1"/>
</dbReference>
<keyword evidence="5 8" id="KW-0648">Protein biosynthesis</keyword>
<keyword evidence="3 8" id="KW-0963">Cytoplasm</keyword>
<evidence type="ECO:0000313" key="11">
    <source>
        <dbReference type="Proteomes" id="UP000248703"/>
    </source>
</evidence>
<dbReference type="InterPro" id="IPR041732">
    <property type="entry name" value="RF3_GTP-bd"/>
</dbReference>
<sequence>MKENSLKKIKYFELELLTILNYSWFYLKISTHKFIFAQIVKMNFLEEIKRRRTFGIISHPDAGKTTLTEKLLLFGGAITEAGAVKSNKIKKGATSDFMEIERQRGISVATSVLAFEYNGIKINILDTPGHKDFAEDTFRTLTAVDSVIVVIDVAKGVEEQTEKLVEVCRMRNIPMIVFINKMDREGKDAFELLDEIEQKLKLTVTPLSFPIGMGYDFKGIYNIWEKNINLFSGDSRKNIEETIEINDLNSDELNKLVGDNAAETLREELELVDGIYPSFNHEDYLKGELQPVFFGSALNSFGVRELLDCFVEIAPKPRAKQSEERLVKPDEDNFSGFVFKIHANMDPNHRNRLAFVKIVSGQFKRNTPYLHVRHNKKVKFSSPNAFFAEKKEIVDVSYPGDIVGLQDTGTFKIGDTLTEGEVLNYKGIPSFSPEHFRYINNADPLKSKQLFKGIDQLMDEGVAQLFTLELNGRKVIGTVGALQYEVIQYRLEHEYGAKCTYENLNVYKACWVDPEDKKNEEFKEFLRVKQRFLAKDKRGQLVFLADSAFSLQMTEQKYPSIKFHYVSEFD</sequence>
<dbReference type="InterPro" id="IPR004548">
    <property type="entry name" value="PrfC"/>
</dbReference>
<dbReference type="NCBIfam" id="TIGR00231">
    <property type="entry name" value="small_GTP"/>
    <property type="match status" value="1"/>
</dbReference>
<dbReference type="PRINTS" id="PR00315">
    <property type="entry name" value="ELONGATNFCT"/>
</dbReference>
<protein>
    <recommendedName>
        <fullName evidence="7 8">Peptide chain release factor 3</fullName>
        <shortName evidence="8">RF-3</shortName>
    </recommendedName>
</protein>
<dbReference type="Proteomes" id="UP000248703">
    <property type="component" value="Unassembled WGS sequence"/>
</dbReference>
<feature type="binding site" evidence="8">
    <location>
        <begin position="126"/>
        <end position="130"/>
    </location>
    <ligand>
        <name>GTP</name>
        <dbReference type="ChEBI" id="CHEBI:37565"/>
    </ligand>
</feature>
<evidence type="ECO:0000256" key="5">
    <source>
        <dbReference type="ARBA" id="ARBA00022917"/>
    </source>
</evidence>
<dbReference type="EMBL" id="QLLO01000006">
    <property type="protein sequence ID" value="RAJ13364.1"/>
    <property type="molecule type" value="Genomic_DNA"/>
</dbReference>
<dbReference type="GO" id="GO:0005829">
    <property type="term" value="C:cytosol"/>
    <property type="evidence" value="ECO:0007669"/>
    <property type="project" value="TreeGrafter"/>
</dbReference>
<dbReference type="PROSITE" id="PS00301">
    <property type="entry name" value="G_TR_1"/>
    <property type="match status" value="1"/>
</dbReference>
<comment type="similarity">
    <text evidence="2 8">Belongs to the TRAFAC class translation factor GTPase superfamily. Classic translation factor GTPase family. PrfC subfamily.</text>
</comment>
<dbReference type="GO" id="GO:0006449">
    <property type="term" value="P:regulation of translational termination"/>
    <property type="evidence" value="ECO:0007669"/>
    <property type="project" value="UniProtKB-UniRule"/>
</dbReference>
<organism evidence="10 11">
    <name type="scientific">Olleya aquimaris</name>
    <dbReference type="NCBI Taxonomy" id="639310"/>
    <lineage>
        <taxon>Bacteria</taxon>
        <taxon>Pseudomonadati</taxon>
        <taxon>Bacteroidota</taxon>
        <taxon>Flavobacteriia</taxon>
        <taxon>Flavobacteriales</taxon>
        <taxon>Flavobacteriaceae</taxon>
    </lineage>
</organism>
<dbReference type="Gene3D" id="3.30.70.3280">
    <property type="entry name" value="Peptide chain release factor 3, domain III"/>
    <property type="match status" value="1"/>
</dbReference>
<proteinExistence type="inferred from homology"/>
<feature type="binding site" evidence="8">
    <location>
        <begin position="180"/>
        <end position="183"/>
    </location>
    <ligand>
        <name>GTP</name>
        <dbReference type="ChEBI" id="CHEBI:37565"/>
    </ligand>
</feature>
<dbReference type="InterPro" id="IPR005225">
    <property type="entry name" value="Small_GTP-bd"/>
</dbReference>
<dbReference type="SUPFAM" id="SSF50447">
    <property type="entry name" value="Translation proteins"/>
    <property type="match status" value="1"/>
</dbReference>
<dbReference type="SUPFAM" id="SSF54980">
    <property type="entry name" value="EF-G C-terminal domain-like"/>
    <property type="match status" value="1"/>
</dbReference>
<dbReference type="GO" id="GO:0016149">
    <property type="term" value="F:translation release factor activity, codon specific"/>
    <property type="evidence" value="ECO:0007669"/>
    <property type="project" value="UniProtKB-UniRule"/>
</dbReference>
<evidence type="ECO:0000313" key="10">
    <source>
        <dbReference type="EMBL" id="RAJ13364.1"/>
    </source>
</evidence>
<dbReference type="InterPro" id="IPR000795">
    <property type="entry name" value="T_Tr_GTP-bd_dom"/>
</dbReference>
<dbReference type="CDD" id="cd04169">
    <property type="entry name" value="RF3"/>
    <property type="match status" value="1"/>
</dbReference>
<comment type="subcellular location">
    <subcellularLocation>
        <location evidence="1 8">Cytoplasm</location>
    </subcellularLocation>
</comment>
<accession>A0A327RCR5</accession>
<dbReference type="HAMAP" id="MF_00072">
    <property type="entry name" value="Rel_fac_3"/>
    <property type="match status" value="1"/>
</dbReference>
<reference evidence="10 11" key="1">
    <citation type="submission" date="2018-06" db="EMBL/GenBank/DDBJ databases">
        <title>Genomic Encyclopedia of Archaeal and Bacterial Type Strains, Phase II (KMG-II): from individual species to whole genera.</title>
        <authorList>
            <person name="Goeker M."/>
        </authorList>
    </citation>
    <scope>NUCLEOTIDE SEQUENCE [LARGE SCALE GENOMIC DNA]</scope>
    <source>
        <strain evidence="10 11">DSM 24464</strain>
    </source>
</reference>
<dbReference type="InterPro" id="IPR053905">
    <property type="entry name" value="EF-G-like_DII"/>
</dbReference>
<dbReference type="NCBIfam" id="NF001964">
    <property type="entry name" value="PRK00741.1"/>
    <property type="match status" value="1"/>
</dbReference>
<name>A0A327RCR5_9FLAO</name>
<dbReference type="InterPro" id="IPR038467">
    <property type="entry name" value="RF3_dom_3_sf"/>
</dbReference>
<dbReference type="GO" id="GO:0003924">
    <property type="term" value="F:GTPase activity"/>
    <property type="evidence" value="ECO:0007669"/>
    <property type="project" value="InterPro"/>
</dbReference>
<dbReference type="InterPro" id="IPR027417">
    <property type="entry name" value="P-loop_NTPase"/>
</dbReference>
<evidence type="ECO:0000256" key="7">
    <source>
        <dbReference type="ARBA" id="ARBA00073639"/>
    </source>
</evidence>
<comment type="function">
    <text evidence="8">Increases the formation of ribosomal termination complexes and stimulates activities of RF-1 and RF-2. It binds guanine nucleotides and has strong preference for UGA stop codons. It may interact directly with the ribosome. The stimulation of RF-1 and RF-2 is significantly reduced by GTP and GDP, but not by GMP.</text>
</comment>
<evidence type="ECO:0000256" key="6">
    <source>
        <dbReference type="ARBA" id="ARBA00023134"/>
    </source>
</evidence>
<dbReference type="InterPro" id="IPR035647">
    <property type="entry name" value="EFG_III/V"/>
</dbReference>
<evidence type="ECO:0000256" key="1">
    <source>
        <dbReference type="ARBA" id="ARBA00004496"/>
    </source>
</evidence>